<gene>
    <name evidence="1" type="ORF">DERYTH_LOCUS4001</name>
</gene>
<dbReference type="Proteomes" id="UP000789405">
    <property type="component" value="Unassembled WGS sequence"/>
</dbReference>
<comment type="caution">
    <text evidence="1">The sequence shown here is derived from an EMBL/GenBank/DDBJ whole genome shotgun (WGS) entry which is preliminary data.</text>
</comment>
<proteinExistence type="predicted"/>
<dbReference type="AlphaFoldDB" id="A0A9N9ACE8"/>
<evidence type="ECO:0000313" key="1">
    <source>
        <dbReference type="EMBL" id="CAG8523736.1"/>
    </source>
</evidence>
<protein>
    <submittedName>
        <fullName evidence="1">10024_t:CDS:1</fullName>
    </submittedName>
</protein>
<reference evidence="1" key="1">
    <citation type="submission" date="2021-06" db="EMBL/GenBank/DDBJ databases">
        <authorList>
            <person name="Kallberg Y."/>
            <person name="Tangrot J."/>
            <person name="Rosling A."/>
        </authorList>
    </citation>
    <scope>NUCLEOTIDE SEQUENCE</scope>
    <source>
        <strain evidence="1">MA453B</strain>
    </source>
</reference>
<accession>A0A9N9ACE8</accession>
<keyword evidence="2" id="KW-1185">Reference proteome</keyword>
<sequence length="257" mass="29537">MWVLLEGHLSPLKLKADLSQVSDLGDFKDVLKEKIPVLKNVEPYDILFLNYEDRTTPIRPGASLQLFVNSTTNMNLLVVRYQISDSSRKKAFGDWNLKEVGTEIYKSTFDSIDSVPQLSLEEFPELNPSFSEEEIEFFIKQLKDKAFALNNKFSTNKATVRQYISIFMTMAVQHIRKYRDPTTELNVESELDGSRGYGNLDYEVVIQDVPVLINEAKNQDMDKGVAQNLVQVYTAAEKLLRKRKRDEQVNSLPPMLF</sequence>
<dbReference type="OrthoDB" id="2367745at2759"/>
<name>A0A9N9ACE8_9GLOM</name>
<feature type="non-terminal residue" evidence="1">
    <location>
        <position position="1"/>
    </location>
</feature>
<evidence type="ECO:0000313" key="2">
    <source>
        <dbReference type="Proteomes" id="UP000789405"/>
    </source>
</evidence>
<organism evidence="1 2">
    <name type="scientific">Dentiscutata erythropus</name>
    <dbReference type="NCBI Taxonomy" id="1348616"/>
    <lineage>
        <taxon>Eukaryota</taxon>
        <taxon>Fungi</taxon>
        <taxon>Fungi incertae sedis</taxon>
        <taxon>Mucoromycota</taxon>
        <taxon>Glomeromycotina</taxon>
        <taxon>Glomeromycetes</taxon>
        <taxon>Diversisporales</taxon>
        <taxon>Gigasporaceae</taxon>
        <taxon>Dentiscutata</taxon>
    </lineage>
</organism>
<dbReference type="EMBL" id="CAJVPY010001484">
    <property type="protein sequence ID" value="CAG8523736.1"/>
    <property type="molecule type" value="Genomic_DNA"/>
</dbReference>